<gene>
    <name evidence="1" type="ORF">LNINA_LOCUS2381</name>
</gene>
<organism evidence="1 2">
    <name type="scientific">Leptosia nina</name>
    <dbReference type="NCBI Taxonomy" id="320188"/>
    <lineage>
        <taxon>Eukaryota</taxon>
        <taxon>Metazoa</taxon>
        <taxon>Ecdysozoa</taxon>
        <taxon>Arthropoda</taxon>
        <taxon>Hexapoda</taxon>
        <taxon>Insecta</taxon>
        <taxon>Pterygota</taxon>
        <taxon>Neoptera</taxon>
        <taxon>Endopterygota</taxon>
        <taxon>Lepidoptera</taxon>
        <taxon>Glossata</taxon>
        <taxon>Ditrysia</taxon>
        <taxon>Papilionoidea</taxon>
        <taxon>Pieridae</taxon>
        <taxon>Pierinae</taxon>
        <taxon>Leptosia</taxon>
    </lineage>
</organism>
<dbReference type="EMBL" id="CAVLEF010000003">
    <property type="protein sequence ID" value="CAK1542487.1"/>
    <property type="molecule type" value="Genomic_DNA"/>
</dbReference>
<accession>A0AAV1J1I6</accession>
<dbReference type="Gene3D" id="3.30.40.10">
    <property type="entry name" value="Zinc/RING finger domain, C3HC4 (zinc finger)"/>
    <property type="match status" value="1"/>
</dbReference>
<evidence type="ECO:0000313" key="1">
    <source>
        <dbReference type="EMBL" id="CAK1542487.1"/>
    </source>
</evidence>
<evidence type="ECO:0000313" key="2">
    <source>
        <dbReference type="Proteomes" id="UP001497472"/>
    </source>
</evidence>
<sequence length="145" mass="16597">MLGELGRFANWLKGDCVASEEFDGLSVTEKVRFKFYFMLAALSTLFARRSSSDDEDNVPFAQVKRTSFKQLLPTPAKNTEKTPTVRIKAINYRGIPVSKELSNKNNIVTHATRPRYSMRMCHKCSKWYHEECVGLSEDDFESSIC</sequence>
<protein>
    <submittedName>
        <fullName evidence="1">Uncharacterized protein</fullName>
    </submittedName>
</protein>
<dbReference type="InterPro" id="IPR011011">
    <property type="entry name" value="Znf_FYVE_PHD"/>
</dbReference>
<comment type="caution">
    <text evidence="1">The sequence shown here is derived from an EMBL/GenBank/DDBJ whole genome shotgun (WGS) entry which is preliminary data.</text>
</comment>
<dbReference type="SUPFAM" id="SSF57903">
    <property type="entry name" value="FYVE/PHD zinc finger"/>
    <property type="match status" value="1"/>
</dbReference>
<dbReference type="Proteomes" id="UP001497472">
    <property type="component" value="Unassembled WGS sequence"/>
</dbReference>
<name>A0AAV1J1I6_9NEOP</name>
<keyword evidence="2" id="KW-1185">Reference proteome</keyword>
<reference evidence="1 2" key="1">
    <citation type="submission" date="2023-11" db="EMBL/GenBank/DDBJ databases">
        <authorList>
            <person name="Okamura Y."/>
        </authorList>
    </citation>
    <scope>NUCLEOTIDE SEQUENCE [LARGE SCALE GENOMIC DNA]</scope>
</reference>
<dbReference type="InterPro" id="IPR013083">
    <property type="entry name" value="Znf_RING/FYVE/PHD"/>
</dbReference>
<proteinExistence type="predicted"/>
<dbReference type="AlphaFoldDB" id="A0AAV1J1I6"/>